<evidence type="ECO:0000313" key="4">
    <source>
        <dbReference type="Proteomes" id="UP000036987"/>
    </source>
</evidence>
<dbReference type="PANTHER" id="PTHR35990">
    <property type="entry name" value="GAG1AT PROTEIN"/>
    <property type="match status" value="1"/>
</dbReference>
<keyword evidence="4" id="KW-1185">Reference proteome</keyword>
<reference evidence="4" key="1">
    <citation type="journal article" date="2016" name="Nature">
        <title>The genome of the seagrass Zostera marina reveals angiosperm adaptation to the sea.</title>
        <authorList>
            <person name="Olsen J.L."/>
            <person name="Rouze P."/>
            <person name="Verhelst B."/>
            <person name="Lin Y.-C."/>
            <person name="Bayer T."/>
            <person name="Collen J."/>
            <person name="Dattolo E."/>
            <person name="De Paoli E."/>
            <person name="Dittami S."/>
            <person name="Maumus F."/>
            <person name="Michel G."/>
            <person name="Kersting A."/>
            <person name="Lauritano C."/>
            <person name="Lohaus R."/>
            <person name="Toepel M."/>
            <person name="Tonon T."/>
            <person name="Vanneste K."/>
            <person name="Amirebrahimi M."/>
            <person name="Brakel J."/>
            <person name="Bostroem C."/>
            <person name="Chovatia M."/>
            <person name="Grimwood J."/>
            <person name="Jenkins J.W."/>
            <person name="Jueterbock A."/>
            <person name="Mraz A."/>
            <person name="Stam W.T."/>
            <person name="Tice H."/>
            <person name="Bornberg-Bauer E."/>
            <person name="Green P.J."/>
            <person name="Pearson G.A."/>
            <person name="Procaccini G."/>
            <person name="Duarte C.M."/>
            <person name="Schmutz J."/>
            <person name="Reusch T.B.H."/>
            <person name="Van de Peer Y."/>
        </authorList>
    </citation>
    <scope>NUCLEOTIDE SEQUENCE [LARGE SCALE GENOMIC DNA]</scope>
    <source>
        <strain evidence="4">cv. Finnish</strain>
    </source>
</reference>
<gene>
    <name evidence="3" type="ORF">ZOSMA_324G00100</name>
</gene>
<proteinExistence type="predicted"/>
<keyword evidence="2" id="KW-0812">Transmembrane</keyword>
<keyword evidence="2" id="KW-0472">Membrane</keyword>
<feature type="transmembrane region" description="Helical" evidence="2">
    <location>
        <begin position="25"/>
        <end position="43"/>
    </location>
</feature>
<keyword evidence="2" id="KW-1133">Transmembrane helix</keyword>
<feature type="region of interest" description="Disordered" evidence="1">
    <location>
        <begin position="47"/>
        <end position="70"/>
    </location>
</feature>
<dbReference type="PANTHER" id="PTHR35990:SF1">
    <property type="entry name" value="GAG1AT PROTEIN"/>
    <property type="match status" value="1"/>
</dbReference>
<dbReference type="OMA" id="FLMNRGT"/>
<organism evidence="3 4">
    <name type="scientific">Zostera marina</name>
    <name type="common">Eelgrass</name>
    <dbReference type="NCBI Taxonomy" id="29655"/>
    <lineage>
        <taxon>Eukaryota</taxon>
        <taxon>Viridiplantae</taxon>
        <taxon>Streptophyta</taxon>
        <taxon>Embryophyta</taxon>
        <taxon>Tracheophyta</taxon>
        <taxon>Spermatophyta</taxon>
        <taxon>Magnoliopsida</taxon>
        <taxon>Liliopsida</taxon>
        <taxon>Zosteraceae</taxon>
        <taxon>Zostera</taxon>
    </lineage>
</organism>
<accession>A0A0K9P8L2</accession>
<dbReference type="AlphaFoldDB" id="A0A0K9P8L2"/>
<evidence type="ECO:0000313" key="3">
    <source>
        <dbReference type="EMBL" id="KMZ65356.1"/>
    </source>
</evidence>
<evidence type="ECO:0000256" key="1">
    <source>
        <dbReference type="SAM" id="MobiDB-lite"/>
    </source>
</evidence>
<feature type="compositionally biased region" description="Basic and acidic residues" evidence="1">
    <location>
        <begin position="51"/>
        <end position="70"/>
    </location>
</feature>
<evidence type="ECO:0000256" key="2">
    <source>
        <dbReference type="SAM" id="Phobius"/>
    </source>
</evidence>
<dbReference type="Proteomes" id="UP000036987">
    <property type="component" value="Unassembled WGS sequence"/>
</dbReference>
<sequence length="70" mass="8037">MEGSGDGGFRSTMNRFLYSGEKKHVFVGFVIFGIVFGGPWFYMTRGGQKQQSHEDYMEKADRARNERLGH</sequence>
<dbReference type="OrthoDB" id="1881135at2759"/>
<name>A0A0K9P8L2_ZOSMR</name>
<dbReference type="STRING" id="29655.A0A0K9P8L2"/>
<dbReference type="EMBL" id="LFYR01001044">
    <property type="protein sequence ID" value="KMZ65356.1"/>
    <property type="molecule type" value="Genomic_DNA"/>
</dbReference>
<comment type="caution">
    <text evidence="3">The sequence shown here is derived from an EMBL/GenBank/DDBJ whole genome shotgun (WGS) entry which is preliminary data.</text>
</comment>
<protein>
    <submittedName>
        <fullName evidence="3">Uncharacterized protein</fullName>
    </submittedName>
</protein>